<organism evidence="1 2">
    <name type="scientific">Cyanomargarita calcarea GSE-NOS-MK-12-04C</name>
    <dbReference type="NCBI Taxonomy" id="2839659"/>
    <lineage>
        <taxon>Bacteria</taxon>
        <taxon>Bacillati</taxon>
        <taxon>Cyanobacteriota</taxon>
        <taxon>Cyanophyceae</taxon>
        <taxon>Nostocales</taxon>
        <taxon>Cyanomargaritaceae</taxon>
        <taxon>Cyanomargarita</taxon>
    </lineage>
</organism>
<dbReference type="EMBL" id="JAHHGZ010000082">
    <property type="protein sequence ID" value="MBW4672467.1"/>
    <property type="molecule type" value="Genomic_DNA"/>
</dbReference>
<gene>
    <name evidence="1" type="ORF">KME60_34890</name>
</gene>
<protein>
    <submittedName>
        <fullName evidence="1">Uncharacterized protein</fullName>
    </submittedName>
</protein>
<accession>A0A951QUI1</accession>
<evidence type="ECO:0000313" key="1">
    <source>
        <dbReference type="EMBL" id="MBW4672467.1"/>
    </source>
</evidence>
<evidence type="ECO:0000313" key="2">
    <source>
        <dbReference type="Proteomes" id="UP000729701"/>
    </source>
</evidence>
<sequence length="191" mass="22201">MIKANKKIRKIPTQKNYLIPIWFDNSRGLHLLINMEADFKKLELLAHVMQIAKTHDISLKQAIIFHQKQLEVEIAENEEKIANYQNPPPSKLELRLGKEKYNILIEKLVLKCPASSELSQAYYQAKASNKLKQARLKIGGEFHFRNSDFIGEKVLGVGTIVEAEVYDEQLYQIWISPVEREFVFSDELEFL</sequence>
<dbReference type="AlphaFoldDB" id="A0A951QUI1"/>
<proteinExistence type="predicted"/>
<dbReference type="Proteomes" id="UP000729701">
    <property type="component" value="Unassembled WGS sequence"/>
</dbReference>
<comment type="caution">
    <text evidence="1">The sequence shown here is derived from an EMBL/GenBank/DDBJ whole genome shotgun (WGS) entry which is preliminary data.</text>
</comment>
<reference evidence="1" key="2">
    <citation type="journal article" date="2022" name="Microbiol. Resour. Announc.">
        <title>Metagenome Sequencing to Explore Phylogenomics of Terrestrial Cyanobacteria.</title>
        <authorList>
            <person name="Ward R.D."/>
            <person name="Stajich J.E."/>
            <person name="Johansen J.R."/>
            <person name="Huntemann M."/>
            <person name="Clum A."/>
            <person name="Foster B."/>
            <person name="Foster B."/>
            <person name="Roux S."/>
            <person name="Palaniappan K."/>
            <person name="Varghese N."/>
            <person name="Mukherjee S."/>
            <person name="Reddy T.B.K."/>
            <person name="Daum C."/>
            <person name="Copeland A."/>
            <person name="Chen I.A."/>
            <person name="Ivanova N.N."/>
            <person name="Kyrpides N.C."/>
            <person name="Shapiro N."/>
            <person name="Eloe-Fadrosh E.A."/>
            <person name="Pietrasiak N."/>
        </authorList>
    </citation>
    <scope>NUCLEOTIDE SEQUENCE</scope>
    <source>
        <strain evidence="1">GSE-NOS-MK-12-04C</strain>
    </source>
</reference>
<reference evidence="1" key="1">
    <citation type="submission" date="2021-05" db="EMBL/GenBank/DDBJ databases">
        <authorList>
            <person name="Pietrasiak N."/>
            <person name="Ward R."/>
            <person name="Stajich J.E."/>
            <person name="Kurbessoian T."/>
        </authorList>
    </citation>
    <scope>NUCLEOTIDE SEQUENCE</scope>
    <source>
        <strain evidence="1">GSE-NOS-MK-12-04C</strain>
    </source>
</reference>
<name>A0A951QUI1_9CYAN</name>